<evidence type="ECO:0000256" key="4">
    <source>
        <dbReference type="ARBA" id="ARBA00015732"/>
    </source>
</evidence>
<dbReference type="PROSITE" id="PS50250">
    <property type="entry name" value="PCI"/>
    <property type="match status" value="1"/>
</dbReference>
<dbReference type="InterPro" id="IPR000717">
    <property type="entry name" value="PCI_dom"/>
</dbReference>
<dbReference type="PANTHER" id="PTHR10539:SF0">
    <property type="entry name" value="26S PROTEASOME NON-ATPASE REGULATORY SUBUNIT 13"/>
    <property type="match status" value="1"/>
</dbReference>
<accession>A0A813V474</accession>
<dbReference type="AlphaFoldDB" id="A0A813V474"/>
<dbReference type="GO" id="GO:0005198">
    <property type="term" value="F:structural molecule activity"/>
    <property type="evidence" value="ECO:0007669"/>
    <property type="project" value="TreeGrafter"/>
</dbReference>
<dbReference type="InterPro" id="IPR054179">
    <property type="entry name" value="PSD13_N"/>
</dbReference>
<dbReference type="GO" id="GO:0005634">
    <property type="term" value="C:nucleus"/>
    <property type="evidence" value="ECO:0007669"/>
    <property type="project" value="TreeGrafter"/>
</dbReference>
<sequence length="519" mass="60093">MSSRVEKYLSEQKLVGGSLANEWLELESLYQNRLWHELTLRVKPFVHRDDLQQGDQLKNFYENFLSDFEHRINQLALVEIIIPITRTFKQVDQAIEFIQQIREKVKNNSLAVLLCDITIGKAYLITKNLIETKKIIEDLTPKFDELDHLTTVHSRFYDLASNYYRVMGNHNGYYQHALKYLGCIDISLIPLKEKAERAFNLGLAALLAENVYNFGEILQHPILDALKNTREQWLIDLLQAFNIGDVEKFEALRSLWQSQPDLRMAEIILQKKITLLCLMDMIFVAGGTRALSFNDVATRTKLSIDQIELLAMKALSLDLIRGSIDQVDQKLNMHWVKPRVLDLTQVATLKKRLDQWTSDVKQMSTHNYDPELPENVQVVLPGLKRRILTDIDQSVTKIYEEERHENGTAALISVVETWKSTLYFIRLTILPPTPISLPSIKIPDDMHYNNTQQEFLFCNSATPHKIIAFASEQALKLLSKSQHWNDDETFRTSTVLFSQSYHIHAWDEFSMKPIVDSCC</sequence>
<dbReference type="InterPro" id="IPR035298">
    <property type="entry name" value="PSMD13"/>
</dbReference>
<gene>
    <name evidence="11" type="ORF">JXQ802_LOCUS16092</name>
    <name evidence="10" type="ORF">PYM288_LOCUS6101</name>
</gene>
<dbReference type="GO" id="GO:0006511">
    <property type="term" value="P:ubiquitin-dependent protein catabolic process"/>
    <property type="evidence" value="ECO:0007669"/>
    <property type="project" value="TreeGrafter"/>
</dbReference>
<evidence type="ECO:0000313" key="10">
    <source>
        <dbReference type="EMBL" id="CAF0831361.1"/>
    </source>
</evidence>
<comment type="subunit">
    <text evidence="3">Component of the 19S proteasome regulatory particle complex. The 26S proteasome consists of a 20S core particle (CP) and two 19S regulatory subunits (RP). The regulatory particle is made of a lid composed of 9 subunits including PSMD13, a base containing 6 ATPases and few additional components.</text>
</comment>
<organism evidence="10 12">
    <name type="scientific">Rotaria sordida</name>
    <dbReference type="NCBI Taxonomy" id="392033"/>
    <lineage>
        <taxon>Eukaryota</taxon>
        <taxon>Metazoa</taxon>
        <taxon>Spiralia</taxon>
        <taxon>Gnathifera</taxon>
        <taxon>Rotifera</taxon>
        <taxon>Eurotatoria</taxon>
        <taxon>Bdelloidea</taxon>
        <taxon>Philodinida</taxon>
        <taxon>Philodinidae</taxon>
        <taxon>Rotaria</taxon>
    </lineage>
</organism>
<evidence type="ECO:0000256" key="7">
    <source>
        <dbReference type="ARBA" id="ARBA00031303"/>
    </source>
</evidence>
<evidence type="ECO:0000313" key="13">
    <source>
        <dbReference type="Proteomes" id="UP000663870"/>
    </source>
</evidence>
<evidence type="ECO:0000256" key="8">
    <source>
        <dbReference type="ARBA" id="ARBA00032323"/>
    </source>
</evidence>
<dbReference type="PANTHER" id="PTHR10539">
    <property type="entry name" value="26S PROTEASOME NON-ATPASE REGULATORY SUBUNIT 13"/>
    <property type="match status" value="1"/>
</dbReference>
<dbReference type="GO" id="GO:0008541">
    <property type="term" value="C:proteasome regulatory particle, lid subcomplex"/>
    <property type="evidence" value="ECO:0007669"/>
    <property type="project" value="TreeGrafter"/>
</dbReference>
<dbReference type="EMBL" id="CAJNOH010000066">
    <property type="protein sequence ID" value="CAF0831361.1"/>
    <property type="molecule type" value="Genomic_DNA"/>
</dbReference>
<reference evidence="10" key="1">
    <citation type="submission" date="2021-02" db="EMBL/GenBank/DDBJ databases">
        <authorList>
            <person name="Nowell W R."/>
        </authorList>
    </citation>
    <scope>NUCLEOTIDE SEQUENCE</scope>
</reference>
<evidence type="ECO:0000256" key="2">
    <source>
        <dbReference type="ARBA" id="ARBA00006207"/>
    </source>
</evidence>
<comment type="similarity">
    <text evidence="2">Belongs to the proteasome subunit S11 family.</text>
</comment>
<protein>
    <recommendedName>
        <fullName evidence="4">26S proteasome non-ATPase regulatory subunit 13</fullName>
    </recommendedName>
    <alternativeName>
        <fullName evidence="6">26S proteasome regulatory subunit RPN9</fullName>
    </alternativeName>
    <alternativeName>
        <fullName evidence="8">26S proteasome regulatory subunit S11</fullName>
    </alternativeName>
    <alternativeName>
        <fullName evidence="7">26S proteasome regulatory subunit p40.5</fullName>
    </alternativeName>
</protein>
<dbReference type="InterPro" id="IPR036390">
    <property type="entry name" value="WH_DNA-bd_sf"/>
</dbReference>
<dbReference type="Pfam" id="PF01399">
    <property type="entry name" value="PCI"/>
    <property type="match status" value="1"/>
</dbReference>
<dbReference type="GO" id="GO:0005829">
    <property type="term" value="C:cytosol"/>
    <property type="evidence" value="ECO:0007669"/>
    <property type="project" value="TreeGrafter"/>
</dbReference>
<dbReference type="Pfam" id="PF22037">
    <property type="entry name" value="PSD13_N"/>
    <property type="match status" value="1"/>
</dbReference>
<name>A0A813V474_9BILA</name>
<feature type="domain" description="PCI" evidence="9">
    <location>
        <begin position="172"/>
        <end position="338"/>
    </location>
</feature>
<comment type="function">
    <text evidence="1">Component of the 26S proteasome, a multiprotein complex involved in the ATP-dependent degradation of ubiquitinated proteins. This complex plays a key role in the maintenance of protein homeostasis by removing misfolded or damaged proteins, which could impair cellular functions, and by removing proteins whose functions are no longer required. Therefore, the proteasome participates in numerous cellular processes, including cell cycle progression, apoptosis, or DNA damage repair.</text>
</comment>
<evidence type="ECO:0000313" key="11">
    <source>
        <dbReference type="EMBL" id="CAF1039883.1"/>
    </source>
</evidence>
<keyword evidence="5" id="KW-0647">Proteasome</keyword>
<dbReference type="SUPFAM" id="SSF46785">
    <property type="entry name" value="Winged helix' DNA-binding domain"/>
    <property type="match status" value="1"/>
</dbReference>
<evidence type="ECO:0000256" key="5">
    <source>
        <dbReference type="ARBA" id="ARBA00022942"/>
    </source>
</evidence>
<dbReference type="SMART" id="SM00088">
    <property type="entry name" value="PINT"/>
    <property type="match status" value="1"/>
</dbReference>
<keyword evidence="13" id="KW-1185">Reference proteome</keyword>
<comment type="caution">
    <text evidence="10">The sequence shown here is derived from an EMBL/GenBank/DDBJ whole genome shotgun (WGS) entry which is preliminary data.</text>
</comment>
<evidence type="ECO:0000256" key="3">
    <source>
        <dbReference type="ARBA" id="ARBA00011441"/>
    </source>
</evidence>
<proteinExistence type="inferred from homology"/>
<dbReference type="Proteomes" id="UP000663870">
    <property type="component" value="Unassembled WGS sequence"/>
</dbReference>
<dbReference type="Proteomes" id="UP000663854">
    <property type="component" value="Unassembled WGS sequence"/>
</dbReference>
<evidence type="ECO:0000313" key="12">
    <source>
        <dbReference type="Proteomes" id="UP000663854"/>
    </source>
</evidence>
<evidence type="ECO:0000259" key="9">
    <source>
        <dbReference type="PROSITE" id="PS50250"/>
    </source>
</evidence>
<evidence type="ECO:0000256" key="1">
    <source>
        <dbReference type="ARBA" id="ARBA00002362"/>
    </source>
</evidence>
<evidence type="ECO:0000256" key="6">
    <source>
        <dbReference type="ARBA" id="ARBA00029749"/>
    </source>
</evidence>
<dbReference type="EMBL" id="CAJNOL010000384">
    <property type="protein sequence ID" value="CAF1039883.1"/>
    <property type="molecule type" value="Genomic_DNA"/>
</dbReference>